<dbReference type="Pfam" id="PF00632">
    <property type="entry name" value="HECT"/>
    <property type="match status" value="1"/>
</dbReference>
<dbReference type="InterPro" id="IPR035983">
    <property type="entry name" value="Hect_E3_ubiquitin_ligase"/>
</dbReference>
<dbReference type="PROSITE" id="PS50237">
    <property type="entry name" value="HECT"/>
    <property type="match status" value="1"/>
</dbReference>
<evidence type="ECO:0000259" key="4">
    <source>
        <dbReference type="PROSITE" id="PS50188"/>
    </source>
</evidence>
<feature type="compositionally biased region" description="Acidic residues" evidence="3">
    <location>
        <begin position="2922"/>
        <end position="2932"/>
    </location>
</feature>
<comment type="caution">
    <text evidence="6">The sequence shown here is derived from an EMBL/GenBank/DDBJ whole genome shotgun (WGS) entry which is preliminary data.</text>
</comment>
<dbReference type="InterPro" id="IPR043136">
    <property type="entry name" value="B30.2/SPRY_sf"/>
</dbReference>
<dbReference type="CDD" id="cd11709">
    <property type="entry name" value="SPRY"/>
    <property type="match status" value="1"/>
</dbReference>
<dbReference type="EMBL" id="CAJNOV010018620">
    <property type="protein sequence ID" value="CAF1622682.1"/>
    <property type="molecule type" value="Genomic_DNA"/>
</dbReference>
<dbReference type="GO" id="GO:0004842">
    <property type="term" value="F:ubiquitin-protein transferase activity"/>
    <property type="evidence" value="ECO:0007669"/>
    <property type="project" value="InterPro"/>
</dbReference>
<proteinExistence type="predicted"/>
<feature type="domain" description="B30.2/SPRY" evidence="4">
    <location>
        <begin position="1236"/>
        <end position="1450"/>
    </location>
</feature>
<dbReference type="PANTHER" id="PTHR46654:SF1">
    <property type="entry name" value="E3 UBIQUITIN-PROTEIN LIGASE HECTD3"/>
    <property type="match status" value="1"/>
</dbReference>
<keyword evidence="1 2" id="KW-0833">Ubl conjugation pathway</keyword>
<dbReference type="Gene3D" id="2.60.120.920">
    <property type="match status" value="1"/>
</dbReference>
<sequence length="2932" mass="342001">MYHSISFEFHPYTFKQLFHIIEQLTLLPKENLNENFIYILMICVRLFTNHLKFLSAMTIDLDQNLLKTNVNIKNHLEFDHSSQTKRINLSDFATNDELKKWLHLLLTLVCIENKRPEENIICKEASKAITYILDKYFSSFIQKLAFIHKYIIENEHDLLIEELLIELNSTLTLLCWIEVLCENDDSKIVTPLAFTILYSFVNFYLNSPRDNKTQKMHQILQRFQQLLFSRLIPEYRIKSMENTDDSTDKFTLSTVSLIIKYITHLLVNSNGKLVIVNELLNSILVGLCLIVEPEFQLNFTIIQQILSTLLPLLVDFIMQNMMDEESKQTYLHYNYWLLSRMSHVLINGPLQDPLELKYSEKLQSPLFAGGCEQNLIGNNQHMLNLFESNIATYSQFKFVDYQQQSKSDQEFLMSIYNNRNACTQLITKMKISLKDKQSPVQKSIEPQANEACAALFAVYLKHYRRINLAQYELLTLMDNHKPHSKLLAIFEYANRMQTLFARTRGQGNDCNELYDRIQIKTYFLLTSVKESRLISTIDIENDLTAVDNSDKREGLKFKRLYSKWKTERKSFRVLCNTLRVCIRLKQLMLAKRKVIEQKQDNENILHQAIVAYVYGDISNDDKKSESNDLIRCMSRQYERAIVRVIAYRFIQKFVQKTLEIENNHSIRNLLTIYLSQLRKTHIEWTYLESIPAINHYLKEEIKISYYSIVETILSYVLESLTIEQTMLIQTMFYLLNLPYTPEDTYYIFDCGLVAKLFKSFVSLANRTNRTISLEIKLIGYNWFRLYVTRLCKTLDIEDLKIVTNFHGDQKREFIFHELILNELTTLKQQLSSNIEDTILDDTESKQMSFHNSALEWFVGVKAKSNLSSNFEIELCIKQWLMFLLRCVHSYEHVRYCCATKDYVDELLLIYRNSKNPATSLLALKILRKLIPFLREKSNETCQTMMKDFLNHILFSIGHSFISRSIIPDLVTELIYIYRTIISLKSPWQSMATQLIFDTCTSSWKSLESIDMNNTLGLLCIFGGYIHPYCLGAIVQVYIVDEMNRETQLAVIIDIDQKARDFGTTDAKPYFIQYIETNKTEWVTADKLRIDVDILPPNLLDLPNANELIDLVFDSVAYFLKIQTSIIEPLLLLELKRRSISALYRILINKELVEIFMKKSYANILVKLSTLNLSAKAHSQPMDLRLSNKQHLEQYCLSLDRCKYLKQIVDDTSIGANTDVLFTIWNDIRFTTWKSVATKSEIEQLKRVRIGNDEIKIVPMPLQNDSQWFLEECGTRDRFPGRIYLISKNSNTIMTTFIVDNLKLSEGNWYYCVRLLESNFTQIGWATTGFNPNNTLGIGNDQYSWSYGGAQGKIYHNSQYSFEVENVRWTANDVCGCGIEINGDRIRINYWLNGSFLGTAFSHRLPIGSTTTLCDMLPNGCDTNYFPGVSLKVTDESILSSCEFIFNPEDMLECPLPEGYKPLIVPKLDNIVFYPYSAYLIADHARDNIYTTRRDRTTTFLRDFINGHHLETTFTVDDRQLILPKYSSGFPLIVDRHESWTLSFDFRILTQHKIPDLILAAFDVLAIFSIRMPTSKVNDQTRVAIVFDSNASQIKLYINNECRSIECPALSNFNIHILPAVSAELENLAIWKYALSKEHIRRLFTSGLSYVVRDYLRLDYYRKQAKTLTFTDRQQYFLDESLVPLNEPFDENKWAKRMHEIDDDEWKYFKIIDGTNQSAIELFGNKTYLVLNKSINTWFEYTLILDITIANLPTINEQLTLITLNSQSTIYLTYDGHLCLYISSDTHVKSESVLDLKDYVRLVISVQQKSLKIYANGILQLDVNVDDDQLILNDKHIDLFREHDLTKNTTASDALRIVCKSITVLNKATNDIDERMKSSNYSLEILVAPPYSIIAPSLVDIGYDTFMIRDIVQANRTLNIQSIDAILRDMQNELFTIDDEKRLKYQKNILSKLSPSIDKEILKNFLQFSEFDADENISNLTEVMLLHWNEIQSRSTDTTEESANMNWFYQAVHRLNIDDNLTEWIHDKSMTEIEEVDSNHSLIDLARPVEQQTIMIHDTQDDCKRISRSIQYSHQQISHQQYFDSRLACEHELISIYAHYTILNVLKIWSNDGSSIFPWEKFSDCAFIVTLLRLFDYHYNYTRLYTDETIDRMTLLVLTILRVETNELLKYHTMTYDDIVKNMLKQKAPQLYHLQKDTIVQLIQFLSNRQLLYYDYENKSTMIKQPNFKFILKLMNMFLQLLTEKSPMKQHEIDFLLPILFPDVLIDLLFDIFLLIPRHRSKIAILHLFSTLIKTSKNFNLSRRILQFLFHLFVDLQPNPTLVHSRLMKAFQITLMDLIFLLCQRQKNRSLTTNQTVDSFEFDFSQFSQNFHRILTAIDVINALTDRTKQTSFPNAFLQESPALLGDDYQLTKDEIEQSNSHFDIIADRQLVHFMNNHSLINSSFIDFINNLPTGSLPDPTYYKVYPSLWHISVNLIRIRAKLFYQFSLYFEKVLSVIDLNLSPGQIITQLASDDSLPIVNFDPVRASSSTYHGRNTMFYQAYEQLYSNAHLTFRKLHDRLWRAQYLGMRSCDQGGPYRDSISCICSDICSTRLPLFVLCPNGRTNSGLNQDRWIPNVYPPNKPISNRIKKQYQFIGQLMGMAIRKKHYLDLKFPSSLWKHLVKDQVTIEDIEAIDAQSFTLINEIEKCIEQSSQSIAADCDINDLLSSILDEIRFEVVSSAGQAFELIPGGKDIPITGNNFKEYCKRYRDYRLHEFDRQIEFIRQGLYSVVPGYFLSLFTIVELEEAVCGKARIDIELLKQHTTYGGCYTSDSLCIQRFWTVLAEMFNEEQQKLFLKFVWGRCTLPRCHDEFKSEFRIDPYDVSNASIDSTLPQSHTCSFVLDLPAYSSVDVMYNRLNYAITYCSSIDGDSSMNEAPTPNDVDSDWSDDDRQ</sequence>
<feature type="region of interest" description="Disordered" evidence="3">
    <location>
        <begin position="2912"/>
        <end position="2932"/>
    </location>
</feature>
<evidence type="ECO:0000256" key="1">
    <source>
        <dbReference type="ARBA" id="ARBA00022786"/>
    </source>
</evidence>
<dbReference type="Proteomes" id="UP000663855">
    <property type="component" value="Unassembled WGS sequence"/>
</dbReference>
<dbReference type="Pfam" id="PF00622">
    <property type="entry name" value="SPRY"/>
    <property type="match status" value="1"/>
</dbReference>
<organism evidence="6 7">
    <name type="scientific">Rotaria magnacalcarata</name>
    <dbReference type="NCBI Taxonomy" id="392030"/>
    <lineage>
        <taxon>Eukaryota</taxon>
        <taxon>Metazoa</taxon>
        <taxon>Spiralia</taxon>
        <taxon>Gnathifera</taxon>
        <taxon>Rotifera</taxon>
        <taxon>Eurotatoria</taxon>
        <taxon>Bdelloidea</taxon>
        <taxon>Philodinida</taxon>
        <taxon>Philodinidae</taxon>
        <taxon>Rotaria</taxon>
    </lineage>
</organism>
<dbReference type="InterPro" id="IPR042469">
    <property type="entry name" value="HECTD3"/>
</dbReference>
<dbReference type="InterPro" id="IPR003877">
    <property type="entry name" value="SPRY_dom"/>
</dbReference>
<dbReference type="Gene3D" id="3.90.1750.10">
    <property type="entry name" value="Hect, E3 ligase catalytic domains"/>
    <property type="match status" value="1"/>
</dbReference>
<dbReference type="SUPFAM" id="SSF49899">
    <property type="entry name" value="Concanavalin A-like lectins/glucanases"/>
    <property type="match status" value="1"/>
</dbReference>
<dbReference type="PROSITE" id="PS50188">
    <property type="entry name" value="B302_SPRY"/>
    <property type="match status" value="1"/>
</dbReference>
<evidence type="ECO:0000313" key="6">
    <source>
        <dbReference type="EMBL" id="CAF1622682.1"/>
    </source>
</evidence>
<dbReference type="SMART" id="SM00119">
    <property type="entry name" value="HECTc"/>
    <property type="match status" value="1"/>
</dbReference>
<evidence type="ECO:0000256" key="2">
    <source>
        <dbReference type="PROSITE-ProRule" id="PRU00104"/>
    </source>
</evidence>
<dbReference type="Gene3D" id="3.30.2410.10">
    <property type="entry name" value="Hect, E3 ligase catalytic domain"/>
    <property type="match status" value="1"/>
</dbReference>
<accession>A0A816CCA8</accession>
<gene>
    <name evidence="6" type="ORF">CJN711_LOCUS38206</name>
</gene>
<dbReference type="Gene3D" id="3.30.2160.10">
    <property type="entry name" value="Hect, E3 ligase catalytic domain"/>
    <property type="match status" value="1"/>
</dbReference>
<evidence type="ECO:0000259" key="5">
    <source>
        <dbReference type="PROSITE" id="PS50237"/>
    </source>
</evidence>
<dbReference type="PANTHER" id="PTHR46654">
    <property type="entry name" value="E3 UBIQUITIN-PROTEIN LIGASE HECTD3"/>
    <property type="match status" value="1"/>
</dbReference>
<feature type="domain" description="HECT" evidence="5">
    <location>
        <begin position="2541"/>
        <end position="2901"/>
    </location>
</feature>
<dbReference type="InterPro" id="IPR013320">
    <property type="entry name" value="ConA-like_dom_sf"/>
</dbReference>
<dbReference type="SUPFAM" id="SSF56204">
    <property type="entry name" value="Hect, E3 ligase catalytic domain"/>
    <property type="match status" value="1"/>
</dbReference>
<name>A0A816CCA8_9BILA</name>
<dbReference type="InterPro" id="IPR001870">
    <property type="entry name" value="B30.2/SPRY"/>
</dbReference>
<evidence type="ECO:0000313" key="7">
    <source>
        <dbReference type="Proteomes" id="UP000663855"/>
    </source>
</evidence>
<reference evidence="6" key="1">
    <citation type="submission" date="2021-02" db="EMBL/GenBank/DDBJ databases">
        <authorList>
            <person name="Nowell W R."/>
        </authorList>
    </citation>
    <scope>NUCLEOTIDE SEQUENCE</scope>
</reference>
<protein>
    <submittedName>
        <fullName evidence="6">Uncharacterized protein</fullName>
    </submittedName>
</protein>
<feature type="active site" description="Glycyl thioester intermediate" evidence="2">
    <location>
        <position position="2878"/>
    </location>
</feature>
<dbReference type="InterPro" id="IPR000569">
    <property type="entry name" value="HECT_dom"/>
</dbReference>
<evidence type="ECO:0000256" key="3">
    <source>
        <dbReference type="SAM" id="MobiDB-lite"/>
    </source>
</evidence>